<evidence type="ECO:0000313" key="3">
    <source>
        <dbReference type="Proteomes" id="UP000826195"/>
    </source>
</evidence>
<feature type="signal peptide" evidence="1">
    <location>
        <begin position="1"/>
        <end position="20"/>
    </location>
</feature>
<gene>
    <name evidence="2" type="ORF">KQX54_003082</name>
</gene>
<evidence type="ECO:0000313" key="2">
    <source>
        <dbReference type="EMBL" id="KAH0534325.1"/>
    </source>
</evidence>
<dbReference type="AlphaFoldDB" id="A0AAV7HR38"/>
<organism evidence="2 3">
    <name type="scientific">Cotesia glomerata</name>
    <name type="common">Lepidopteran parasitic wasp</name>
    <name type="synonym">Apanteles glomeratus</name>
    <dbReference type="NCBI Taxonomy" id="32391"/>
    <lineage>
        <taxon>Eukaryota</taxon>
        <taxon>Metazoa</taxon>
        <taxon>Ecdysozoa</taxon>
        <taxon>Arthropoda</taxon>
        <taxon>Hexapoda</taxon>
        <taxon>Insecta</taxon>
        <taxon>Pterygota</taxon>
        <taxon>Neoptera</taxon>
        <taxon>Endopterygota</taxon>
        <taxon>Hymenoptera</taxon>
        <taxon>Apocrita</taxon>
        <taxon>Ichneumonoidea</taxon>
        <taxon>Braconidae</taxon>
        <taxon>Microgastrinae</taxon>
        <taxon>Cotesia</taxon>
    </lineage>
</organism>
<comment type="caution">
    <text evidence="2">The sequence shown here is derived from an EMBL/GenBank/DDBJ whole genome shotgun (WGS) entry which is preliminary data.</text>
</comment>
<keyword evidence="1" id="KW-0732">Signal</keyword>
<dbReference type="Proteomes" id="UP000826195">
    <property type="component" value="Unassembled WGS sequence"/>
</dbReference>
<protein>
    <submittedName>
        <fullName evidence="2">Uncharacterized protein</fullName>
    </submittedName>
</protein>
<evidence type="ECO:0000256" key="1">
    <source>
        <dbReference type="SAM" id="SignalP"/>
    </source>
</evidence>
<name>A0AAV7HR38_COTGL</name>
<accession>A0AAV7HR38</accession>
<reference evidence="2 3" key="1">
    <citation type="journal article" date="2021" name="J. Hered.">
        <title>A chromosome-level genome assembly of the parasitoid wasp, Cotesia glomerata (Hymenoptera: Braconidae).</title>
        <authorList>
            <person name="Pinto B.J."/>
            <person name="Weis J.J."/>
            <person name="Gamble T."/>
            <person name="Ode P.J."/>
            <person name="Paul R."/>
            <person name="Zaspel J.M."/>
        </authorList>
    </citation>
    <scope>NUCLEOTIDE SEQUENCE [LARGE SCALE GENOMIC DNA]</scope>
    <source>
        <strain evidence="2">CgM1</strain>
    </source>
</reference>
<proteinExistence type="predicted"/>
<keyword evidence="3" id="KW-1185">Reference proteome</keyword>
<dbReference type="EMBL" id="JAHXZJ010002982">
    <property type="protein sequence ID" value="KAH0534325.1"/>
    <property type="molecule type" value="Genomic_DNA"/>
</dbReference>
<sequence>MNSLIFGLLVAILSVNSAFSQEVQLKLKNLKTDIASNPYFENWSGEVVNDNTLSIKTPVKKDLPEDMRLSAVIEFDGNVVGDSDMTVCEAFDDETIGKDLLAKGVPDGKFPKKCPVKAGNDFEIIKYVIEKEKVPDSAPDGPFKVEVSIYMPDQDPIVKMQVDGEISHGL</sequence>
<feature type="chain" id="PRO_5043989493" evidence="1">
    <location>
        <begin position="21"/>
        <end position="170"/>
    </location>
</feature>